<evidence type="ECO:0000313" key="6">
    <source>
        <dbReference type="Proteomes" id="UP000424752"/>
    </source>
</evidence>
<gene>
    <name evidence="4" type="ORF">GK011_16140</name>
    <name evidence="5" type="ORF">GN242_04825</name>
</gene>
<dbReference type="KEGG" id="erwi:GN242_04825"/>
<dbReference type="Pfam" id="PF01103">
    <property type="entry name" value="Omp85"/>
    <property type="match status" value="1"/>
</dbReference>
<keyword evidence="7" id="KW-1185">Reference proteome</keyword>
<protein>
    <submittedName>
        <fullName evidence="5">BamA/TamA family outer membrane protein</fullName>
    </submittedName>
</protein>
<evidence type="ECO:0000256" key="2">
    <source>
        <dbReference type="ARBA" id="ARBA00023136"/>
    </source>
</evidence>
<reference evidence="5 6" key="2">
    <citation type="submission" date="2019-12" db="EMBL/GenBank/DDBJ databases">
        <title>Erwinia sp. nov., isolated from droppings of birds in the Qinghai-Tiebt plateau of China.</title>
        <authorList>
            <person name="Ge Y."/>
        </authorList>
    </citation>
    <scope>NUCLEOTIDE SEQUENCE [LARGE SCALE GENOMIC DNA]</scope>
    <source>
        <strain evidence="5 6">J780</strain>
    </source>
</reference>
<dbReference type="EMBL" id="WLZX01000007">
    <property type="protein sequence ID" value="MTD28468.1"/>
    <property type="molecule type" value="Genomic_DNA"/>
</dbReference>
<reference evidence="4 7" key="1">
    <citation type="submission" date="2019-11" db="EMBL/GenBank/DDBJ databases">
        <title>Erwinia sp. nov., isolated from feces of birds in Tibet plateau of China.</title>
        <authorList>
            <person name="Ge Y."/>
        </authorList>
    </citation>
    <scope>NUCLEOTIDE SEQUENCE [LARGE SCALE GENOMIC DNA]</scope>
    <source>
        <strain evidence="4 7">J316</strain>
    </source>
</reference>
<evidence type="ECO:0000313" key="5">
    <source>
        <dbReference type="EMBL" id="QGU86581.1"/>
    </source>
</evidence>
<dbReference type="EMBL" id="CP046509">
    <property type="protein sequence ID" value="QGU86581.1"/>
    <property type="molecule type" value="Genomic_DNA"/>
</dbReference>
<dbReference type="Gene3D" id="2.40.160.50">
    <property type="entry name" value="membrane protein fhac: a member of the omp85/tpsb transporter family"/>
    <property type="match status" value="1"/>
</dbReference>
<proteinExistence type="predicted"/>
<dbReference type="Proteomes" id="UP000480164">
    <property type="component" value="Unassembled WGS sequence"/>
</dbReference>
<keyword evidence="2" id="KW-0472">Membrane</keyword>
<comment type="subcellular location">
    <subcellularLocation>
        <location evidence="1">Membrane</location>
    </subcellularLocation>
</comment>
<accession>A0A6I6EJ09</accession>
<dbReference type="Proteomes" id="UP000424752">
    <property type="component" value="Chromosome"/>
</dbReference>
<feature type="domain" description="Bacterial surface antigen (D15)" evidence="3">
    <location>
        <begin position="85"/>
        <end position="366"/>
    </location>
</feature>
<evidence type="ECO:0000256" key="1">
    <source>
        <dbReference type="ARBA" id="ARBA00004370"/>
    </source>
</evidence>
<dbReference type="GO" id="GO:0019867">
    <property type="term" value="C:outer membrane"/>
    <property type="evidence" value="ECO:0007669"/>
    <property type="project" value="InterPro"/>
</dbReference>
<evidence type="ECO:0000313" key="4">
    <source>
        <dbReference type="EMBL" id="MTD28468.1"/>
    </source>
</evidence>
<accession>A0A6L6GRQ4</accession>
<dbReference type="InterPro" id="IPR000184">
    <property type="entry name" value="Bac_surfAg_D15"/>
</dbReference>
<name>A0A6I6EJ09_9GAMM</name>
<evidence type="ECO:0000259" key="3">
    <source>
        <dbReference type="Pfam" id="PF01103"/>
    </source>
</evidence>
<dbReference type="AlphaFoldDB" id="A0A6I6EJ09"/>
<sequence length="366" mass="41378">MLSSPLSQASFLPSRETVDEYLCKLSSHNVDPRESIDWGTVVGPFYTPELGIGIGVAAAGFYRPDDYQQNTPLSSLSLTGFGSSTGALGVGFENNTFLRNDQWRFYLNGQFSHRPLHYWGEGYSAGRNNHGKQSYNSRNISANPQILYRLQQHTYAGIGAAIDSQRATKLQHKASGSFYQHPVPLNELNVGVSVIFLYDTRDFPVNPTRGQQMNIRYTDYTPALGGDHHLTVWDMQYDLYHPINPTTLIAWDLYGRFAAGHVPWTMMGSLGDSHHLRGYYEGRYRERNAMTTQLELRKKLSWRHGVVAWVGAGSMSSRPSEVIDGRWLPSVGVGYRFEIKKRMNLRFDYGVGERSSGFYFQIGEAF</sequence>
<organism evidence="5 6">
    <name type="scientific">Erwinia sorbitola</name>
    <dbReference type="NCBI Taxonomy" id="2681984"/>
    <lineage>
        <taxon>Bacteria</taxon>
        <taxon>Pseudomonadati</taxon>
        <taxon>Pseudomonadota</taxon>
        <taxon>Gammaproteobacteria</taxon>
        <taxon>Enterobacterales</taxon>
        <taxon>Erwiniaceae</taxon>
        <taxon>Erwinia</taxon>
    </lineage>
</organism>
<evidence type="ECO:0000313" key="7">
    <source>
        <dbReference type="Proteomes" id="UP000480164"/>
    </source>
</evidence>